<gene>
    <name evidence="2" type="ORF">TSOC_000721</name>
</gene>
<dbReference type="Proteomes" id="UP000236333">
    <property type="component" value="Unassembled WGS sequence"/>
</dbReference>
<feature type="region of interest" description="Disordered" evidence="1">
    <location>
        <begin position="557"/>
        <end position="587"/>
    </location>
</feature>
<reference evidence="2 3" key="1">
    <citation type="journal article" date="2017" name="Mol. Biol. Evol.">
        <title>The 4-celled Tetrabaena socialis nuclear genome reveals the essential components for genetic control of cell number at the origin of multicellularity in the volvocine lineage.</title>
        <authorList>
            <person name="Featherston J."/>
            <person name="Arakaki Y."/>
            <person name="Hanschen E.R."/>
            <person name="Ferris P.J."/>
            <person name="Michod R.E."/>
            <person name="Olson B.J.S.C."/>
            <person name="Nozaki H."/>
            <person name="Durand P.M."/>
        </authorList>
    </citation>
    <scope>NUCLEOTIDE SEQUENCE [LARGE SCALE GENOMIC DNA]</scope>
    <source>
        <strain evidence="2 3">NIES-571</strain>
    </source>
</reference>
<comment type="caution">
    <text evidence="2">The sequence shown here is derived from an EMBL/GenBank/DDBJ whole genome shotgun (WGS) entry which is preliminary data.</text>
</comment>
<dbReference type="SUPFAM" id="SSF48403">
    <property type="entry name" value="Ankyrin repeat"/>
    <property type="match status" value="1"/>
</dbReference>
<accession>A0A2J8AIK3</accession>
<keyword evidence="3" id="KW-1185">Reference proteome</keyword>
<evidence type="ECO:0000313" key="3">
    <source>
        <dbReference type="Proteomes" id="UP000236333"/>
    </source>
</evidence>
<dbReference type="Gene3D" id="1.25.40.20">
    <property type="entry name" value="Ankyrin repeat-containing domain"/>
    <property type="match status" value="1"/>
</dbReference>
<name>A0A2J8AIK3_9CHLO</name>
<organism evidence="2 3">
    <name type="scientific">Tetrabaena socialis</name>
    <dbReference type="NCBI Taxonomy" id="47790"/>
    <lineage>
        <taxon>Eukaryota</taxon>
        <taxon>Viridiplantae</taxon>
        <taxon>Chlorophyta</taxon>
        <taxon>core chlorophytes</taxon>
        <taxon>Chlorophyceae</taxon>
        <taxon>CS clade</taxon>
        <taxon>Chlamydomonadales</taxon>
        <taxon>Tetrabaenaceae</taxon>
        <taxon>Tetrabaena</taxon>
    </lineage>
</organism>
<evidence type="ECO:0008006" key="4">
    <source>
        <dbReference type="Google" id="ProtNLM"/>
    </source>
</evidence>
<sequence length="864" mass="88422">MDADPSQDAATQTRGARFAALPEPLRLHILSLTDSKSAARAAAVSRSFRADARALRSTPAAVAQLLTLTYGTPGTVLASMQWALVRPLARNPTPRWYDEAGERGHIRVLALALEAGEPPANAARALCLAAEHRRGDTLRLLLERGVAEGVGLKAVIAAACKGEGDPTAMLRGVTGSVVYQRLPLEIRADLTHAALSDNKVMSTPYRQRVIDWCMGQPNGPTCCLLWAAGQGDQEAVDMALAAGADVSALGGAALQRAARNGKTATVVQLLRAGAAVTGPQLDALVVEAAGLYEPAAAAGMVATLLRFSADSGLGSAHGTAGALSAAARRGNVAVLNQLLAGAAEWSAPVLLEAVLGAGEQEQWAAADCLLPQLLVRMQQEPAGLGPDADLLRAAAAGDAGGAQAEVAAGVSLRAMQLAAALAVRGGFTGAVEALMASPGWAAQLAPALPRLSGLIGTECRAADEAVLQALLALLGGAWPYMQREQRTYAIHDLLERLRHRECTDSGSCNEASRGRRWRRRPSLRCRGVGGGRAGPKRKWTACPVAAAAIGSPRPHCPATAASRSCGHGASGGAQGGRQQRPAEAAAATASAEVAADWLPGCIRSSRGAGTTTRAAGAGAAAAVEAARMAPSAAAMGGVMAGPQQPPLVLSCQRRLRGLLQDPTSAAPASLSPAAARRTAAGGAVAATIWRVGPGSSGAAASGLGDIHSVHASQPLHASPAPQVIRCIQSRREMRVVAGAGGPGPQAVRRGPAVQHGMPRDARSALRLLAVHLRTAAAEAAAAQRRLLLLAEAAEAAEAEVWYELVDLACWSAGEAALQAVLTLLGAVAPGLHRQKVMDWCLARPNGPACSLKERKAARMRAAQG</sequence>
<dbReference type="EMBL" id="PGGS01000010">
    <property type="protein sequence ID" value="PNH12338.1"/>
    <property type="molecule type" value="Genomic_DNA"/>
</dbReference>
<evidence type="ECO:0000256" key="1">
    <source>
        <dbReference type="SAM" id="MobiDB-lite"/>
    </source>
</evidence>
<dbReference type="InterPro" id="IPR036047">
    <property type="entry name" value="F-box-like_dom_sf"/>
</dbReference>
<dbReference type="OrthoDB" id="366390at2759"/>
<dbReference type="SUPFAM" id="SSF81383">
    <property type="entry name" value="F-box domain"/>
    <property type="match status" value="1"/>
</dbReference>
<dbReference type="AlphaFoldDB" id="A0A2J8AIK3"/>
<dbReference type="InterPro" id="IPR036770">
    <property type="entry name" value="Ankyrin_rpt-contain_sf"/>
</dbReference>
<proteinExistence type="predicted"/>
<evidence type="ECO:0000313" key="2">
    <source>
        <dbReference type="EMBL" id="PNH12338.1"/>
    </source>
</evidence>
<protein>
    <recommendedName>
        <fullName evidence="4">Ankyrin repeat domain-containing protein</fullName>
    </recommendedName>
</protein>
<feature type="compositionally biased region" description="Low complexity" evidence="1">
    <location>
        <begin position="576"/>
        <end position="587"/>
    </location>
</feature>